<comment type="caution">
    <text evidence="4">The sequence shown here is derived from an EMBL/GenBank/DDBJ whole genome shotgun (WGS) entry which is preliminary data.</text>
</comment>
<dbReference type="CDD" id="cd01949">
    <property type="entry name" value="GGDEF"/>
    <property type="match status" value="1"/>
</dbReference>
<dbReference type="PROSITE" id="PS50887">
    <property type="entry name" value="GGDEF"/>
    <property type="match status" value="1"/>
</dbReference>
<dbReference type="PROSITE" id="PS50883">
    <property type="entry name" value="EAL"/>
    <property type="match status" value="1"/>
</dbReference>
<accession>A0A8J4DS75</accession>
<feature type="transmembrane region" description="Helical" evidence="1">
    <location>
        <begin position="285"/>
        <end position="303"/>
    </location>
</feature>
<dbReference type="Gene3D" id="3.20.20.450">
    <property type="entry name" value="EAL domain"/>
    <property type="match status" value="1"/>
</dbReference>
<dbReference type="EMBL" id="BOPF01000023">
    <property type="protein sequence ID" value="GIJ48925.1"/>
    <property type="molecule type" value="Genomic_DNA"/>
</dbReference>
<dbReference type="InterPro" id="IPR052155">
    <property type="entry name" value="Biofilm_reg_signaling"/>
</dbReference>
<feature type="domain" description="EAL" evidence="2">
    <location>
        <begin position="523"/>
        <end position="778"/>
    </location>
</feature>
<feature type="domain" description="GGDEF" evidence="3">
    <location>
        <begin position="384"/>
        <end position="514"/>
    </location>
</feature>
<dbReference type="CDD" id="cd01948">
    <property type="entry name" value="EAL"/>
    <property type="match status" value="1"/>
</dbReference>
<feature type="transmembrane region" description="Helical" evidence="1">
    <location>
        <begin position="107"/>
        <end position="128"/>
    </location>
</feature>
<evidence type="ECO:0000256" key="1">
    <source>
        <dbReference type="SAM" id="Phobius"/>
    </source>
</evidence>
<evidence type="ECO:0000313" key="5">
    <source>
        <dbReference type="Proteomes" id="UP000619260"/>
    </source>
</evidence>
<dbReference type="Pfam" id="PF00563">
    <property type="entry name" value="EAL"/>
    <property type="match status" value="1"/>
</dbReference>
<dbReference type="InterPro" id="IPR035919">
    <property type="entry name" value="EAL_sf"/>
</dbReference>
<dbReference type="SMART" id="SM00267">
    <property type="entry name" value="GGDEF"/>
    <property type="match status" value="1"/>
</dbReference>
<proteinExistence type="predicted"/>
<dbReference type="InterPro" id="IPR000160">
    <property type="entry name" value="GGDEF_dom"/>
</dbReference>
<dbReference type="AlphaFoldDB" id="A0A8J4DS75"/>
<reference evidence="4" key="1">
    <citation type="submission" date="2021-01" db="EMBL/GenBank/DDBJ databases">
        <title>Whole genome shotgun sequence of Virgisporangium aliadipatigenens NBRC 105644.</title>
        <authorList>
            <person name="Komaki H."/>
            <person name="Tamura T."/>
        </authorList>
    </citation>
    <scope>NUCLEOTIDE SEQUENCE</scope>
    <source>
        <strain evidence="4">NBRC 105644</strain>
    </source>
</reference>
<sequence>MDVRQRGRLTLVDGSVVALAVVSALASAWFVANATGPVGPVWLLWAGPPLAAVIGAVPCLVVARLPELPGRLGQFWLAMALAQVAIGAATVYQAVDAMRVPVGEPHPLGPGTVVLNMVAMVAVIVGLFRLPAAREVTRASVLRFTADAGIVIITVGTFIWYLLEHVLKPADASREPTNFGQSDAPVLILMVLGGLSVMAILKLALVGAGGLDPRALRLIVIGAAIASSGALVGPMFEPQPHLDPTQVNMPVLLLFMTLAARTQLRTAISAAGPVAPVGPRRPFSLLPYLAVAATDGLLLYTVARAEAELPVAVAAVVLTVIVVVRQISAFYENAGLLRQVDATLLDVREAQRRLVHQASHDYLTGLANRVAFEERVLDAAAGDVPFIVGLVDLDDFKAVNDRLGHHVGDQLLVEVAGRLRAEVRGGDVVARLGGDEFAILAFAEREAAAAIVERLGAALDRPIRVAGHDLLVRASTGYADGARDAEPGELLRRADVAMYAAKESGKGRGVRYDPRLNHRAESDAQTGAELRIALDRGEFHLLYQPVVGLPGGEPLGAEALVRWRHPLGHLVAPDQFIGVAERTGLIVPLGRWILREACRQAAEWLREHGAAREWAVGVNISARQLREPGFAAEVADALRAVELPAERLVVEVTETAVFDNGPAVEALAAVSALGVRIALDDFGTGHSSLGLLRTCPVDILKVDKSFIATITNGGGEAVVANAMIQIAEGLGLQAVAEGVETEEQAAMLARMGYRIGQGYLFDRPLPAAEAGRRLAVPVTAGVHR</sequence>
<keyword evidence="1" id="KW-0472">Membrane</keyword>
<dbReference type="SUPFAM" id="SSF141868">
    <property type="entry name" value="EAL domain-like"/>
    <property type="match status" value="1"/>
</dbReference>
<dbReference type="Gene3D" id="3.30.70.270">
    <property type="match status" value="1"/>
</dbReference>
<feature type="transmembrane region" description="Helical" evidence="1">
    <location>
        <begin position="42"/>
        <end position="63"/>
    </location>
</feature>
<dbReference type="RefSeq" id="WP_203902393.1">
    <property type="nucleotide sequence ID" value="NZ_BOPF01000023.1"/>
</dbReference>
<gene>
    <name evidence="4" type="ORF">Val02_58110</name>
</gene>
<feature type="transmembrane region" description="Helical" evidence="1">
    <location>
        <begin position="140"/>
        <end position="163"/>
    </location>
</feature>
<feature type="transmembrane region" description="Helical" evidence="1">
    <location>
        <begin position="309"/>
        <end position="328"/>
    </location>
</feature>
<dbReference type="PANTHER" id="PTHR44757:SF2">
    <property type="entry name" value="BIOFILM ARCHITECTURE MAINTENANCE PROTEIN MBAA"/>
    <property type="match status" value="1"/>
</dbReference>
<evidence type="ECO:0000259" key="2">
    <source>
        <dbReference type="PROSITE" id="PS50883"/>
    </source>
</evidence>
<dbReference type="Pfam" id="PF00990">
    <property type="entry name" value="GGDEF"/>
    <property type="match status" value="1"/>
</dbReference>
<dbReference type="Proteomes" id="UP000619260">
    <property type="component" value="Unassembled WGS sequence"/>
</dbReference>
<evidence type="ECO:0000259" key="3">
    <source>
        <dbReference type="PROSITE" id="PS50887"/>
    </source>
</evidence>
<keyword evidence="1" id="KW-0812">Transmembrane</keyword>
<feature type="transmembrane region" description="Helical" evidence="1">
    <location>
        <begin position="75"/>
        <end position="95"/>
    </location>
</feature>
<feature type="transmembrane region" description="Helical" evidence="1">
    <location>
        <begin position="183"/>
        <end position="203"/>
    </location>
</feature>
<keyword evidence="5" id="KW-1185">Reference proteome</keyword>
<dbReference type="SMART" id="SM00052">
    <property type="entry name" value="EAL"/>
    <property type="match status" value="1"/>
</dbReference>
<feature type="transmembrane region" description="Helical" evidence="1">
    <location>
        <begin position="12"/>
        <end position="30"/>
    </location>
</feature>
<evidence type="ECO:0000313" key="4">
    <source>
        <dbReference type="EMBL" id="GIJ48925.1"/>
    </source>
</evidence>
<dbReference type="InterPro" id="IPR043128">
    <property type="entry name" value="Rev_trsase/Diguanyl_cyclase"/>
</dbReference>
<protein>
    <submittedName>
        <fullName evidence="4">Uncharacterized protein</fullName>
    </submittedName>
</protein>
<dbReference type="SUPFAM" id="SSF55073">
    <property type="entry name" value="Nucleotide cyclase"/>
    <property type="match status" value="1"/>
</dbReference>
<dbReference type="PANTHER" id="PTHR44757">
    <property type="entry name" value="DIGUANYLATE CYCLASE DGCP"/>
    <property type="match status" value="1"/>
</dbReference>
<name>A0A8J4DS75_9ACTN</name>
<keyword evidence="1" id="KW-1133">Transmembrane helix</keyword>
<dbReference type="InterPro" id="IPR001633">
    <property type="entry name" value="EAL_dom"/>
</dbReference>
<organism evidence="4 5">
    <name type="scientific">Virgisporangium aliadipatigenens</name>
    <dbReference type="NCBI Taxonomy" id="741659"/>
    <lineage>
        <taxon>Bacteria</taxon>
        <taxon>Bacillati</taxon>
        <taxon>Actinomycetota</taxon>
        <taxon>Actinomycetes</taxon>
        <taxon>Micromonosporales</taxon>
        <taxon>Micromonosporaceae</taxon>
        <taxon>Virgisporangium</taxon>
    </lineage>
</organism>
<feature type="transmembrane region" description="Helical" evidence="1">
    <location>
        <begin position="215"/>
        <end position="235"/>
    </location>
</feature>
<dbReference type="NCBIfam" id="TIGR00254">
    <property type="entry name" value="GGDEF"/>
    <property type="match status" value="1"/>
</dbReference>
<dbReference type="InterPro" id="IPR029787">
    <property type="entry name" value="Nucleotide_cyclase"/>
</dbReference>